<dbReference type="PANTHER" id="PTHR21231">
    <property type="entry name" value="XPA-BINDING PROTEIN 1-RELATED"/>
    <property type="match status" value="1"/>
</dbReference>
<keyword evidence="11" id="KW-1185">Reference proteome</keyword>
<dbReference type="Pfam" id="PF03029">
    <property type="entry name" value="ATP_bind_1"/>
    <property type="match status" value="1"/>
</dbReference>
<dbReference type="GO" id="GO:0005737">
    <property type="term" value="C:cytoplasm"/>
    <property type="evidence" value="ECO:0007669"/>
    <property type="project" value="UniProtKB-SubCell"/>
</dbReference>
<dbReference type="EMBL" id="VUJU01000014">
    <property type="protein sequence ID" value="KAF0774018.1"/>
    <property type="molecule type" value="Genomic_DNA"/>
</dbReference>
<evidence type="ECO:0000256" key="6">
    <source>
        <dbReference type="ARBA" id="ARBA00023134"/>
    </source>
</evidence>
<keyword evidence="3 9" id="KW-0547">Nucleotide-binding</keyword>
<evidence type="ECO:0000256" key="2">
    <source>
        <dbReference type="ARBA" id="ARBA00022490"/>
    </source>
</evidence>
<dbReference type="InterPro" id="IPR004130">
    <property type="entry name" value="Gpn"/>
</dbReference>
<dbReference type="Proteomes" id="UP000478052">
    <property type="component" value="Unassembled WGS sequence"/>
</dbReference>
<keyword evidence="5" id="KW-0175">Coiled coil</keyword>
<dbReference type="CDD" id="cd17870">
    <property type="entry name" value="GPN1"/>
    <property type="match status" value="1"/>
</dbReference>
<dbReference type="GO" id="GO:0005525">
    <property type="term" value="F:GTP binding"/>
    <property type="evidence" value="ECO:0007669"/>
    <property type="project" value="UniProtKB-KW"/>
</dbReference>
<comment type="subunit">
    <text evidence="9">Binds to RNA polymerase II.</text>
</comment>
<dbReference type="EC" id="3.6.5.-" evidence="9"/>
<keyword evidence="7" id="KW-0539">Nucleus</keyword>
<dbReference type="AlphaFoldDB" id="A0A6G0ZQX9"/>
<dbReference type="InterPro" id="IPR030230">
    <property type="entry name" value="Gpn1/Npa3/XAB1"/>
</dbReference>
<dbReference type="GO" id="GO:0003924">
    <property type="term" value="F:GTPase activity"/>
    <property type="evidence" value="ECO:0007669"/>
    <property type="project" value="InterPro"/>
</dbReference>
<keyword evidence="4 9" id="KW-0378">Hydrolase</keyword>
<protein>
    <recommendedName>
        <fullName evidence="9">GPN-loop GTPase</fullName>
        <ecNumber evidence="9">3.6.5.-</ecNumber>
    </recommendedName>
</protein>
<keyword evidence="2 9" id="KW-0963">Cytoplasm</keyword>
<evidence type="ECO:0000256" key="5">
    <source>
        <dbReference type="ARBA" id="ARBA00023054"/>
    </source>
</evidence>
<evidence type="ECO:0000256" key="4">
    <source>
        <dbReference type="ARBA" id="ARBA00022801"/>
    </source>
</evidence>
<keyword evidence="6 9" id="KW-0342">GTP-binding</keyword>
<dbReference type="FunFam" id="3.40.50.300:FF:000888">
    <property type="entry name" value="GPN-loop GTPase 1"/>
    <property type="match status" value="1"/>
</dbReference>
<comment type="caution">
    <text evidence="10">The sequence shown here is derived from an EMBL/GenBank/DDBJ whole genome shotgun (WGS) entry which is preliminary data.</text>
</comment>
<gene>
    <name evidence="10" type="ORF">FWK35_00000318</name>
</gene>
<evidence type="ECO:0000313" key="10">
    <source>
        <dbReference type="EMBL" id="KAF0774018.1"/>
    </source>
</evidence>
<evidence type="ECO:0000256" key="8">
    <source>
        <dbReference type="ARBA" id="ARBA00055682"/>
    </source>
</evidence>
<reference evidence="10 11" key="1">
    <citation type="submission" date="2019-08" db="EMBL/GenBank/DDBJ databases">
        <title>Whole genome of Aphis craccivora.</title>
        <authorList>
            <person name="Voronova N.V."/>
            <person name="Shulinski R.S."/>
            <person name="Bandarenka Y.V."/>
            <person name="Zhorov D.G."/>
            <person name="Warner D."/>
        </authorList>
    </citation>
    <scope>NUCLEOTIDE SEQUENCE [LARGE SCALE GENOMIC DNA]</scope>
    <source>
        <strain evidence="10">180601</strain>
        <tissue evidence="10">Whole Body</tissue>
    </source>
</reference>
<name>A0A6G0ZQX9_APHCR</name>
<proteinExistence type="inferred from homology"/>
<dbReference type="Gene3D" id="3.40.50.300">
    <property type="entry name" value="P-loop containing nucleotide triphosphate hydrolases"/>
    <property type="match status" value="1"/>
</dbReference>
<evidence type="ECO:0000256" key="9">
    <source>
        <dbReference type="RuleBase" id="RU365059"/>
    </source>
</evidence>
<dbReference type="InterPro" id="IPR027417">
    <property type="entry name" value="P-loop_NTPase"/>
</dbReference>
<evidence type="ECO:0000256" key="3">
    <source>
        <dbReference type="ARBA" id="ARBA00022741"/>
    </source>
</evidence>
<dbReference type="GO" id="GO:0005634">
    <property type="term" value="C:nucleus"/>
    <property type="evidence" value="ECO:0007669"/>
    <property type="project" value="UniProtKB-SubCell"/>
</dbReference>
<organism evidence="10 11">
    <name type="scientific">Aphis craccivora</name>
    <name type="common">Cowpea aphid</name>
    <dbReference type="NCBI Taxonomy" id="307492"/>
    <lineage>
        <taxon>Eukaryota</taxon>
        <taxon>Metazoa</taxon>
        <taxon>Ecdysozoa</taxon>
        <taxon>Arthropoda</taxon>
        <taxon>Hexapoda</taxon>
        <taxon>Insecta</taxon>
        <taxon>Pterygota</taxon>
        <taxon>Neoptera</taxon>
        <taxon>Paraneoptera</taxon>
        <taxon>Hemiptera</taxon>
        <taxon>Sternorrhyncha</taxon>
        <taxon>Aphidomorpha</taxon>
        <taxon>Aphidoidea</taxon>
        <taxon>Aphididae</taxon>
        <taxon>Aphidini</taxon>
        <taxon>Aphis</taxon>
        <taxon>Aphis</taxon>
    </lineage>
</organism>
<comment type="similarity">
    <text evidence="1 9">Belongs to the GPN-loop GTPase family.</text>
</comment>
<evidence type="ECO:0000256" key="7">
    <source>
        <dbReference type="ARBA" id="ARBA00023242"/>
    </source>
</evidence>
<dbReference type="SUPFAM" id="SSF52540">
    <property type="entry name" value="P-loop containing nucleoside triphosphate hydrolases"/>
    <property type="match status" value="1"/>
</dbReference>
<evidence type="ECO:0000256" key="1">
    <source>
        <dbReference type="ARBA" id="ARBA00005290"/>
    </source>
</evidence>
<comment type="function">
    <text evidence="8 9">Small GTPase required for proper nuclear import of RNA polymerase II (RNAPII). May act at an RNAP assembly step prior to nuclear import.</text>
</comment>
<sequence>MDCDEETPSSSNAIEDKIEYEAFKSPVCLIVLGMAGSGKTTFVSKLNSYLKQYKRAPYLINLDPACKNMPYTPNIDIRDSVKYKQVMKNYGLGPNGAIVTSLNLYTTKFHQLMDLLGKVNDENSHDIAVIDTPGQIEVFTWSASGQILTESLASTFPTIVVYVMDLERSTSPITFMSNMLYACSVLYKTKLPFIVVLNKCDIVDPTYAIEWMHDFETFCDALENESSYMSNLTRTMALTLDEFYNELKCVPVSSFTGHNFDEFFKMVDVAADEFQKEYRVEWDKLRKEKLQTEISQLNKKLDDLAVSSGKGEHVPLFTSISAGREISDIYLAPNADEMSGDSEGEEVPGFNVNGKYSFNYFK</sequence>
<accession>A0A6G0ZQX9</accession>
<dbReference type="OrthoDB" id="243313at2759"/>
<dbReference type="PANTHER" id="PTHR21231:SF8">
    <property type="entry name" value="GPN-LOOP GTPASE 1"/>
    <property type="match status" value="1"/>
</dbReference>
<evidence type="ECO:0000313" key="11">
    <source>
        <dbReference type="Proteomes" id="UP000478052"/>
    </source>
</evidence>
<comment type="subcellular location">
    <subcellularLocation>
        <location evidence="9">Cytoplasm</location>
    </subcellularLocation>
    <subcellularLocation>
        <location evidence="9">Nucleus</location>
    </subcellularLocation>
</comment>